<dbReference type="HOGENOM" id="CLU_015182_4_1_7"/>
<keyword evidence="4 5" id="KW-0975">Bacterial flagellum</keyword>
<dbReference type="GO" id="GO:0005576">
    <property type="term" value="C:extracellular region"/>
    <property type="evidence" value="ECO:0007669"/>
    <property type="project" value="UniProtKB-SubCell"/>
</dbReference>
<organism evidence="8 9">
    <name type="scientific">Geoalkalibacter subterraneus</name>
    <dbReference type="NCBI Taxonomy" id="483547"/>
    <lineage>
        <taxon>Bacteria</taxon>
        <taxon>Pseudomonadati</taxon>
        <taxon>Thermodesulfobacteriota</taxon>
        <taxon>Desulfuromonadia</taxon>
        <taxon>Desulfuromonadales</taxon>
        <taxon>Geoalkalibacteraceae</taxon>
        <taxon>Geoalkalibacter</taxon>
    </lineage>
</organism>
<dbReference type="Pfam" id="PF07196">
    <property type="entry name" value="Flagellin_IN"/>
    <property type="match status" value="1"/>
</dbReference>
<comment type="similarity">
    <text evidence="1 5">Belongs to the FliD family.</text>
</comment>
<dbReference type="GO" id="GO:0009421">
    <property type="term" value="C:bacterial-type flagellum filament cap"/>
    <property type="evidence" value="ECO:0007669"/>
    <property type="project" value="InterPro"/>
</dbReference>
<dbReference type="Proteomes" id="UP000035036">
    <property type="component" value="Chromosome"/>
</dbReference>
<sequence length="446" mass="47165">MAIQIGGLATGLDTNELITQLLKIERKPIERLQREQSYLKSRLDAFTKFDSKLKGLLEKAEGLASFDKIAANKAVAASEDYFSVSASSSAEQGDYNINVVSLARREKEVSQGFADISAGEFGTGTLSLTVGGESVDITLDETNNSLGGIRDAINAAGAGVSASIINDGDPDNPYRLVLTADDAGTAVEATASLTGGTYASPLFTQTQEGSQAHIKVDGIDIYRNSNSITEAIPGVTIDLLKPHADAAETTGVQVDLDVDAVEKKVKDFVTSYNEVVSFISDQSDSSWGRDSGLHMPLRRLQSMIGSALGGDNSIQALTQLGVSTQKDGTLKVDGAVLKGAISDDLDGVVGLFAGSAATEGLSAKLVDYLKSVTDRSDGILASRKTATDSGLRRLDSQIERQEARLEQREETLRAQFTAMEQLVSSMNATSSYLSQLPNLTHLAGGQ</sequence>
<evidence type="ECO:0000256" key="1">
    <source>
        <dbReference type="ARBA" id="ARBA00009764"/>
    </source>
</evidence>
<gene>
    <name evidence="8" type="ORF">GSUB_14835</name>
</gene>
<dbReference type="InterPro" id="IPR003481">
    <property type="entry name" value="FliD_N"/>
</dbReference>
<dbReference type="EMBL" id="CP010311">
    <property type="protein sequence ID" value="AJF07568.1"/>
    <property type="molecule type" value="Genomic_DNA"/>
</dbReference>
<protein>
    <recommendedName>
        <fullName evidence="5">Flagellar hook-associated protein 2</fullName>
        <shortName evidence="5">HAP2</shortName>
    </recommendedName>
    <alternativeName>
        <fullName evidence="5">Flagellar cap protein</fullName>
    </alternativeName>
</protein>
<proteinExistence type="inferred from homology"/>
<keyword evidence="3" id="KW-0175">Coiled coil</keyword>
<evidence type="ECO:0000259" key="6">
    <source>
        <dbReference type="Pfam" id="PF02465"/>
    </source>
</evidence>
<dbReference type="Pfam" id="PF07195">
    <property type="entry name" value="FliD_C"/>
    <property type="match status" value="1"/>
</dbReference>
<evidence type="ECO:0000256" key="5">
    <source>
        <dbReference type="RuleBase" id="RU362066"/>
    </source>
</evidence>
<dbReference type="STRING" id="483547.GSUB_14835"/>
<dbReference type="InterPro" id="IPR040026">
    <property type="entry name" value="FliD"/>
</dbReference>
<keyword evidence="9" id="KW-1185">Reference proteome</keyword>
<dbReference type="PANTHER" id="PTHR30288:SF0">
    <property type="entry name" value="FLAGELLAR HOOK-ASSOCIATED PROTEIN 2"/>
    <property type="match status" value="1"/>
</dbReference>
<dbReference type="Pfam" id="PF02465">
    <property type="entry name" value="FliD_N"/>
    <property type="match status" value="1"/>
</dbReference>
<name>A0A0B5FJP1_9BACT</name>
<dbReference type="InterPro" id="IPR010809">
    <property type="entry name" value="FliD_C"/>
</dbReference>
<dbReference type="RefSeq" id="WP_040201494.1">
    <property type="nucleotide sequence ID" value="NZ_CP010311.1"/>
</dbReference>
<evidence type="ECO:0000313" key="8">
    <source>
        <dbReference type="EMBL" id="AJF07568.1"/>
    </source>
</evidence>
<dbReference type="GO" id="GO:0071973">
    <property type="term" value="P:bacterial-type flagellum-dependent cell motility"/>
    <property type="evidence" value="ECO:0007669"/>
    <property type="project" value="TreeGrafter"/>
</dbReference>
<evidence type="ECO:0000256" key="4">
    <source>
        <dbReference type="ARBA" id="ARBA00023143"/>
    </source>
</evidence>
<keyword evidence="5" id="KW-0964">Secreted</keyword>
<evidence type="ECO:0000256" key="2">
    <source>
        <dbReference type="ARBA" id="ARBA00011255"/>
    </source>
</evidence>
<comment type="function">
    <text evidence="5">Required for morphogenesis and for the elongation of the flagellar filament by facilitating polymerization of the flagellin monomers at the tip of growing filament. Forms a capping structure, which prevents flagellin subunits (transported through the central channel of the flagellum) from leaking out without polymerization at the distal end.</text>
</comment>
<dbReference type="GO" id="GO:0007155">
    <property type="term" value="P:cell adhesion"/>
    <property type="evidence" value="ECO:0007669"/>
    <property type="project" value="InterPro"/>
</dbReference>
<comment type="subunit">
    <text evidence="2 5">Homopentamer.</text>
</comment>
<reference evidence="8 9" key="1">
    <citation type="journal article" date="2015" name="Genome Announc.">
        <title>Genomes of Geoalkalibacter ferrihydriticus Z-0531T and Geoalkalibacter subterraneus Red1T, Two Haloalkaliphilic Metal-Reducing Deltaproteobacteria.</title>
        <authorList>
            <person name="Badalamenti J.P."/>
            <person name="Krajmalnik-Brown R."/>
            <person name="Torres C.I."/>
            <person name="Bond D.R."/>
        </authorList>
    </citation>
    <scope>NUCLEOTIDE SEQUENCE [LARGE SCALE GENOMIC DNA]</scope>
    <source>
        <strain evidence="8 9">Red1</strain>
    </source>
</reference>
<comment type="subcellular location">
    <subcellularLocation>
        <location evidence="5">Secreted</location>
    </subcellularLocation>
    <subcellularLocation>
        <location evidence="5">Bacterial flagellum</location>
    </subcellularLocation>
</comment>
<evidence type="ECO:0000313" key="9">
    <source>
        <dbReference type="Proteomes" id="UP000035036"/>
    </source>
</evidence>
<evidence type="ECO:0000256" key="3">
    <source>
        <dbReference type="ARBA" id="ARBA00023054"/>
    </source>
</evidence>
<accession>A0A0B5FJP1</accession>
<dbReference type="KEGG" id="gsb:GSUB_14835"/>
<dbReference type="AlphaFoldDB" id="A0A0B5FJP1"/>
<dbReference type="GO" id="GO:0009424">
    <property type="term" value="C:bacterial-type flagellum hook"/>
    <property type="evidence" value="ECO:0007669"/>
    <property type="project" value="UniProtKB-UniRule"/>
</dbReference>
<dbReference type="PANTHER" id="PTHR30288">
    <property type="entry name" value="FLAGELLAR CAP/ASSEMBLY PROTEIN FLID"/>
    <property type="match status" value="1"/>
</dbReference>
<dbReference type="InterPro" id="IPR010810">
    <property type="entry name" value="Flagellin_hook_IN_motif"/>
</dbReference>
<dbReference type="OrthoDB" id="9810816at2"/>
<feature type="domain" description="Flagellar hook-associated protein 2 C-terminal" evidence="7">
    <location>
        <begin position="210"/>
        <end position="428"/>
    </location>
</feature>
<feature type="domain" description="Flagellar hook-associated protein 2 N-terminal" evidence="6">
    <location>
        <begin position="10"/>
        <end position="105"/>
    </location>
</feature>
<evidence type="ECO:0000259" key="7">
    <source>
        <dbReference type="Pfam" id="PF07195"/>
    </source>
</evidence>